<evidence type="ECO:0000313" key="3">
    <source>
        <dbReference type="Proteomes" id="UP000298588"/>
    </source>
</evidence>
<keyword evidence="3" id="KW-1185">Reference proteome</keyword>
<evidence type="ECO:0000313" key="2">
    <source>
        <dbReference type="EMBL" id="QCK87719.1"/>
    </source>
</evidence>
<keyword evidence="1" id="KW-1133">Transmembrane helix</keyword>
<name>A0A4D7QQC7_9HYPH</name>
<gene>
    <name evidence="2" type="ORF">E8L99_19155</name>
</gene>
<dbReference type="RefSeq" id="WP_137101047.1">
    <property type="nucleotide sequence ID" value="NZ_CP039865.1"/>
</dbReference>
<dbReference type="Pfam" id="PF11003">
    <property type="entry name" value="DUF2842"/>
    <property type="match status" value="1"/>
</dbReference>
<sequence>MRIRTRKLIGTFLLIGWVIFYALMVMATMYKPARAFGLIGEPLFYALAGFAWIPVAMLIIWWMARPDPQDAA</sequence>
<dbReference type="OrthoDB" id="7510023at2"/>
<dbReference type="InterPro" id="IPR021265">
    <property type="entry name" value="DUF2842"/>
</dbReference>
<dbReference type="EMBL" id="CP039865">
    <property type="protein sequence ID" value="QCK87719.1"/>
    <property type="molecule type" value="Genomic_DNA"/>
</dbReference>
<organism evidence="2 3">
    <name type="scientific">Phreatobacter aquaticus</name>
    <dbReference type="NCBI Taxonomy" id="2570229"/>
    <lineage>
        <taxon>Bacteria</taxon>
        <taxon>Pseudomonadati</taxon>
        <taxon>Pseudomonadota</taxon>
        <taxon>Alphaproteobacteria</taxon>
        <taxon>Hyphomicrobiales</taxon>
        <taxon>Phreatobacteraceae</taxon>
        <taxon>Phreatobacter</taxon>
    </lineage>
</organism>
<protein>
    <submittedName>
        <fullName evidence="2">DUF2842 domain-containing protein</fullName>
    </submittedName>
</protein>
<dbReference type="Proteomes" id="UP000298588">
    <property type="component" value="Chromosome"/>
</dbReference>
<keyword evidence="1" id="KW-0812">Transmembrane</keyword>
<accession>A0A4D7QQC7</accession>
<dbReference type="KEGG" id="paqt:E8L99_19155"/>
<proteinExistence type="predicted"/>
<keyword evidence="1" id="KW-0472">Membrane</keyword>
<feature type="transmembrane region" description="Helical" evidence="1">
    <location>
        <begin position="42"/>
        <end position="64"/>
    </location>
</feature>
<feature type="transmembrane region" description="Helical" evidence="1">
    <location>
        <begin position="12"/>
        <end position="30"/>
    </location>
</feature>
<reference evidence="2 3" key="1">
    <citation type="submission" date="2019-04" db="EMBL/GenBank/DDBJ databases">
        <title>Phreatobacter aquaticus sp. nov.</title>
        <authorList>
            <person name="Choi A."/>
            <person name="Baek K."/>
        </authorList>
    </citation>
    <scope>NUCLEOTIDE SEQUENCE [LARGE SCALE GENOMIC DNA]</scope>
    <source>
        <strain evidence="2 3">NMCR1094</strain>
    </source>
</reference>
<dbReference type="AlphaFoldDB" id="A0A4D7QQC7"/>
<evidence type="ECO:0000256" key="1">
    <source>
        <dbReference type="SAM" id="Phobius"/>
    </source>
</evidence>